<keyword evidence="4 5" id="KW-0326">Glycosidase</keyword>
<evidence type="ECO:0000256" key="2">
    <source>
        <dbReference type="ARBA" id="ARBA00022729"/>
    </source>
</evidence>
<comment type="similarity">
    <text evidence="1 5">Belongs to the glycosyl hydrolase 28 family.</text>
</comment>
<dbReference type="InterPro" id="IPR000743">
    <property type="entry name" value="Glyco_hydro_28"/>
</dbReference>
<dbReference type="InterPro" id="IPR012334">
    <property type="entry name" value="Pectin_lyas_fold"/>
</dbReference>
<dbReference type="InterPro" id="IPR008965">
    <property type="entry name" value="CBM2/CBM3_carb-bd_dom_sf"/>
</dbReference>
<feature type="domain" description="Cohesin" evidence="7">
    <location>
        <begin position="1568"/>
        <end position="1677"/>
    </location>
</feature>
<dbReference type="SUPFAM" id="SSF51126">
    <property type="entry name" value="Pectin lyase-like"/>
    <property type="match status" value="2"/>
</dbReference>
<dbReference type="Gene3D" id="2.40.128.340">
    <property type="match status" value="2"/>
</dbReference>
<dbReference type="PANTHER" id="PTHR31339">
    <property type="entry name" value="PECTIN LYASE-RELATED"/>
    <property type="match status" value="1"/>
</dbReference>
<dbReference type="PANTHER" id="PTHR31339:SF9">
    <property type="entry name" value="PLASMIN AND FIBRONECTIN-BINDING PROTEIN A"/>
    <property type="match status" value="1"/>
</dbReference>
<evidence type="ECO:0000313" key="9">
    <source>
        <dbReference type="Proteomes" id="UP000307943"/>
    </source>
</evidence>
<dbReference type="SUPFAM" id="SSF49384">
    <property type="entry name" value="Carbohydrate-binding domain"/>
    <property type="match status" value="1"/>
</dbReference>
<keyword evidence="9" id="KW-1185">Reference proteome</keyword>
<dbReference type="Proteomes" id="UP000307943">
    <property type="component" value="Unassembled WGS sequence"/>
</dbReference>
<dbReference type="GO" id="GO:0030246">
    <property type="term" value="F:carbohydrate binding"/>
    <property type="evidence" value="ECO:0007669"/>
    <property type="project" value="InterPro"/>
</dbReference>
<dbReference type="InterPro" id="IPR028994">
    <property type="entry name" value="Integrin_alpha_N"/>
</dbReference>
<name>A0A5C4T3Q6_9BACL</name>
<dbReference type="InterPro" id="IPR013517">
    <property type="entry name" value="FG-GAP"/>
</dbReference>
<dbReference type="CDD" id="cd08547">
    <property type="entry name" value="Type_II_cohesin"/>
    <property type="match status" value="1"/>
</dbReference>
<dbReference type="EMBL" id="VDCQ01000044">
    <property type="protein sequence ID" value="TNJ63370.1"/>
    <property type="molecule type" value="Genomic_DNA"/>
</dbReference>
<evidence type="ECO:0000256" key="3">
    <source>
        <dbReference type="ARBA" id="ARBA00022801"/>
    </source>
</evidence>
<comment type="caution">
    <text evidence="8">The sequence shown here is derived from an EMBL/GenBank/DDBJ whole genome shotgun (WGS) entry which is preliminary data.</text>
</comment>
<dbReference type="GO" id="GO:0004650">
    <property type="term" value="F:polygalacturonase activity"/>
    <property type="evidence" value="ECO:0007669"/>
    <property type="project" value="InterPro"/>
</dbReference>
<dbReference type="SUPFAM" id="SSF69318">
    <property type="entry name" value="Integrin alpha N-terminal domain"/>
    <property type="match status" value="1"/>
</dbReference>
<sequence length="1701" mass="181346">MTLKHKNIARYGLLFAMALGMGGWGASLTGTQAAAATVLTGQGTNPLHEFGTAVGISGSNKFIEGDFDGDGDTDLAARNGSSTGVQYWRNNGDGTFTELTGASNPFASVNFPAAVGSFSELYLLKGDFDGDGDLDLFNSNQDGQPVLYRNDGGSFTVLEGSGINPLHAFGTALGGGSFKAIAADFDGDGDTDLVNRNNTSTGLQYWRTNGNGTFTELTGASNPFAAVTFASNLNHFTVPLVAAGDFDGDGDVDVFNGNHGGAPALYRNDGGSFQVLTGEGINPLHAFGLAVGTGASKFVTGDFNGDGLIDFANRNASNTGVQYWKQNSDGTYTELTGTANPFSGVSFPANVNYFSAPFLGFGDFDGDGDADIVNVNHGGAPALYQQSGSPPRLTGSVPANHSASFSPEDPVLLTFHQIIAAGGPGAIEIRKSSDDTLVESLSGQSQAITGFGTNVLTIPHTAALESSASYYILIKPRAFFNGDGQSYMGIADKNQLQFTTRSSVQLYPVRPGVESSTAYTLQVNGENVFVEKFGDVSLARFAFEGAAQIEVTASESVASYGISPQSYQIQGSPSGNRLSFQVDQPRSLIITVNGLEKLLLFADGPEVGAPNLQAPNVTSLAAYLPAGRNPENAVTSYFQQAIDAVSASNNGAGGVLYVPDGKYMTAQLKLKSNVHLHLQSGAWIKAVPDSSAANYPAQNGSDSSFLFIQNADHVRISGRGIIDGNGMAMKTLNGSENIKLLRTAAVTDLQIQDVYFLDSARWTLHLLYADQVLLKNIKIINDLRGGPDPANPSLLLPTVTNTDGVDIDASRQVTIDGSFIYTGDDAISPKVTNYLGLKRPVTGVLLTNNVLWSLKAAFKIGDETLDDIGDIRFENNEVVRADRFAALWAGEGFRIHHIDIVNNRAEYIGGNYNERFFYFRIRLRDGSSSPGWIDQVKVKDFYAKGTAVQASTLEGFDAAHQITNVTFDNIVIQGSQAAQPSDIPLNFRNTFYSNVVFLPSGNVYSGTQVPPTQLFPGVAEAEDMTLVGYTVEAQTPASGGKVIKVSGTGTASAIFDGQDGTYDIRVHYFDENDGLASYRLFVNGNVVDAWTANQDFGSASVSDKSRTSRLAAAIPLKTGDLVKLEGTSNSSEAARVDKVEITLNTGTSTPVPRVLLVDRRGLTSGAYLSIAAAVASTPALKPGDTISLVPGSGPYHETVKLHTSGVAGNPILFEGNGELISGFSPFQFTQESGGQWTYMLPAPIANSLPNGNSNTFRHLVAYNGQRLLLDQVYGQNAGVFTSDYAALSPDGSKLILNESKASPTTGWEISTLENGLEIVTPDSYQTYRNLRITGAQNDGINIHGTGTGLLFENIEAFNNFDEGFSSHDSTSSTINGGSFWGNDNGIYNQSRATVSFTATNVKSYNNMSYGLAAQMGTTSLTNVQVWDNGISNLRLGGSVHTSDVTTYESRWTQRPWVSYQEAQNYKYNQEVKPYAYSEYVKADYPIVKTGTPPVVLPASQLPPFQGTYDDWRHIYFTPAQQSDASVSGPSADPDGDGLNNEYEYELGLHPREIDQGYHAASSTRLQGTPTVSTGQTLDVLYALRNVTSSVYGGQIAIEYSPAQLQYVGVTPMLSSSTVTGSTYEDNRILINYTGVNAVTGTAGLFTLHFQPKVPWQSPISSVVVVSAVVADRNGNTTGLQTGPAYRVKLIMTINESRYGVR</sequence>
<feature type="chain" id="PRO_5039728258" description="Cohesin domain-containing protein" evidence="6">
    <location>
        <begin position="27"/>
        <end position="1701"/>
    </location>
</feature>
<dbReference type="Pfam" id="PF00963">
    <property type="entry name" value="Cohesin"/>
    <property type="match status" value="1"/>
</dbReference>
<dbReference type="InterPro" id="IPR011050">
    <property type="entry name" value="Pectin_lyase_fold/virulence"/>
</dbReference>
<dbReference type="Pfam" id="PF00295">
    <property type="entry name" value="Glyco_hydro_28"/>
    <property type="match status" value="1"/>
</dbReference>
<evidence type="ECO:0000256" key="6">
    <source>
        <dbReference type="SAM" id="SignalP"/>
    </source>
</evidence>
<reference evidence="8 9" key="1">
    <citation type="submission" date="2019-05" db="EMBL/GenBank/DDBJ databases">
        <title>We sequenced the genome of Paenibacillus hemerocallicola KCTC 33185 for further insight into its adaptation and study the phylogeny of Paenibacillus.</title>
        <authorList>
            <person name="Narsing Rao M.P."/>
        </authorList>
    </citation>
    <scope>NUCLEOTIDE SEQUENCE [LARGE SCALE GENOMIC DNA]</scope>
    <source>
        <strain evidence="8 9">KCTC 33185</strain>
    </source>
</reference>
<proteinExistence type="inferred from homology"/>
<dbReference type="OrthoDB" id="9795222at2"/>
<evidence type="ECO:0000259" key="7">
    <source>
        <dbReference type="Pfam" id="PF00963"/>
    </source>
</evidence>
<organism evidence="8 9">
    <name type="scientific">Paenibacillus hemerocallicola</name>
    <dbReference type="NCBI Taxonomy" id="1172614"/>
    <lineage>
        <taxon>Bacteria</taxon>
        <taxon>Bacillati</taxon>
        <taxon>Bacillota</taxon>
        <taxon>Bacilli</taxon>
        <taxon>Bacillales</taxon>
        <taxon>Paenibacillaceae</taxon>
        <taxon>Paenibacillus</taxon>
    </lineage>
</organism>
<evidence type="ECO:0000313" key="8">
    <source>
        <dbReference type="EMBL" id="TNJ63370.1"/>
    </source>
</evidence>
<dbReference type="Pfam" id="PF13517">
    <property type="entry name" value="FG-GAP_3"/>
    <property type="match status" value="3"/>
</dbReference>
<dbReference type="Gene3D" id="2.160.20.10">
    <property type="entry name" value="Single-stranded right-handed beta-helix, Pectin lyase-like"/>
    <property type="match status" value="2"/>
</dbReference>
<gene>
    <name evidence="8" type="ORF">FE784_26005</name>
</gene>
<evidence type="ECO:0000256" key="5">
    <source>
        <dbReference type="RuleBase" id="RU361169"/>
    </source>
</evidence>
<keyword evidence="3 5" id="KW-0378">Hydrolase</keyword>
<accession>A0A5C4T3Q6</accession>
<dbReference type="Gene3D" id="2.60.40.680">
    <property type="match status" value="1"/>
</dbReference>
<feature type="signal peptide" evidence="6">
    <location>
        <begin position="1"/>
        <end position="26"/>
    </location>
</feature>
<dbReference type="GO" id="GO:0000272">
    <property type="term" value="P:polysaccharide catabolic process"/>
    <property type="evidence" value="ECO:0007669"/>
    <property type="project" value="InterPro"/>
</dbReference>
<keyword evidence="2 6" id="KW-0732">Signal</keyword>
<dbReference type="CDD" id="cd02795">
    <property type="entry name" value="CBM6-CBM35-CBM36_like"/>
    <property type="match status" value="1"/>
</dbReference>
<evidence type="ECO:0000256" key="4">
    <source>
        <dbReference type="ARBA" id="ARBA00023295"/>
    </source>
</evidence>
<evidence type="ECO:0000256" key="1">
    <source>
        <dbReference type="ARBA" id="ARBA00008834"/>
    </source>
</evidence>
<dbReference type="InterPro" id="IPR051801">
    <property type="entry name" value="GH28_Enzymes"/>
</dbReference>
<dbReference type="Gene3D" id="2.60.120.260">
    <property type="entry name" value="Galactose-binding domain-like"/>
    <property type="match status" value="1"/>
</dbReference>
<protein>
    <recommendedName>
        <fullName evidence="7">Cohesin domain-containing protein</fullName>
    </recommendedName>
</protein>
<dbReference type="InterPro" id="IPR002102">
    <property type="entry name" value="Cohesin_dom"/>
</dbReference>